<proteinExistence type="predicted"/>
<organism evidence="2 3">
    <name type="scientific">Nocardiopsis terrae</name>
    <dbReference type="NCBI Taxonomy" id="372655"/>
    <lineage>
        <taxon>Bacteria</taxon>
        <taxon>Bacillati</taxon>
        <taxon>Actinomycetota</taxon>
        <taxon>Actinomycetes</taxon>
        <taxon>Streptosporangiales</taxon>
        <taxon>Nocardiopsidaceae</taxon>
        <taxon>Nocardiopsis</taxon>
    </lineage>
</organism>
<comment type="caution">
    <text evidence="2">The sequence shown here is derived from an EMBL/GenBank/DDBJ whole genome shotgun (WGS) entry which is preliminary data.</text>
</comment>
<accession>A0ABR9HHY4</accession>
<dbReference type="Proteomes" id="UP000598217">
    <property type="component" value="Unassembled WGS sequence"/>
</dbReference>
<keyword evidence="3" id="KW-1185">Reference proteome</keyword>
<feature type="compositionally biased region" description="Polar residues" evidence="1">
    <location>
        <begin position="396"/>
        <end position="412"/>
    </location>
</feature>
<protein>
    <recommendedName>
        <fullName evidence="4">Helix-turn-helix domain-containing protein</fullName>
    </recommendedName>
</protein>
<name>A0ABR9HHY4_9ACTN</name>
<gene>
    <name evidence="2" type="ORF">H4W79_002659</name>
</gene>
<evidence type="ECO:0000256" key="1">
    <source>
        <dbReference type="SAM" id="MobiDB-lite"/>
    </source>
</evidence>
<dbReference type="EMBL" id="JADBDY010000001">
    <property type="protein sequence ID" value="MBE1458445.1"/>
    <property type="molecule type" value="Genomic_DNA"/>
</dbReference>
<feature type="compositionally biased region" description="Pro residues" evidence="1">
    <location>
        <begin position="341"/>
        <end position="362"/>
    </location>
</feature>
<reference evidence="2 3" key="1">
    <citation type="submission" date="2020-10" db="EMBL/GenBank/DDBJ databases">
        <title>Sequencing the genomes of 1000 actinobacteria strains.</title>
        <authorList>
            <person name="Klenk H.-P."/>
        </authorList>
    </citation>
    <scope>NUCLEOTIDE SEQUENCE [LARGE SCALE GENOMIC DNA]</scope>
    <source>
        <strain evidence="2 3">DSM 45157</strain>
    </source>
</reference>
<feature type="compositionally biased region" description="Basic and acidic residues" evidence="1">
    <location>
        <begin position="415"/>
        <end position="428"/>
    </location>
</feature>
<evidence type="ECO:0000313" key="2">
    <source>
        <dbReference type="EMBL" id="MBE1458445.1"/>
    </source>
</evidence>
<evidence type="ECO:0008006" key="4">
    <source>
        <dbReference type="Google" id="ProtNLM"/>
    </source>
</evidence>
<feature type="region of interest" description="Disordered" evidence="1">
    <location>
        <begin position="382"/>
        <end position="442"/>
    </location>
</feature>
<feature type="region of interest" description="Disordered" evidence="1">
    <location>
        <begin position="329"/>
        <end position="365"/>
    </location>
</feature>
<dbReference type="RefSeq" id="WP_225942436.1">
    <property type="nucleotide sequence ID" value="NZ_BMXJ01000003.1"/>
</dbReference>
<feature type="region of interest" description="Disordered" evidence="1">
    <location>
        <begin position="130"/>
        <end position="183"/>
    </location>
</feature>
<evidence type="ECO:0000313" key="3">
    <source>
        <dbReference type="Proteomes" id="UP000598217"/>
    </source>
</evidence>
<sequence>MAIWVQQIFNKGLLTKPRSVLALMAIADVVDADGRWCYFLLENLAKRSGGLLSVSSLKRAIDDLVEAGIVRKLTRSETIEFFAQSINRGRSAHQLPCVLELLVPAQDYTDLVLEEINACRAQLGEEPLTVHNRPPLKRRRTPAQVDPAPSSDRPTDCSPGDGSGSEVDRSVRGTSSTGEQTRQRPRIGIFGLINRIPNSFLASPETDRDLLALAVEKLLRQGLGEPDVRALFSGMERLHRPFPALMRRLGDITYALNFLNGSLGRGIHTSPPRTIPWPGSYGDETSIRPEEFRLDSLGRATGTCPVHDNTRNLPGGNCTICGEPCRSEPGQIMPEPGRGANPPPQRAPRSAPGPEPSDPPPGSAEAALVPELRARMLVSLNGGERAPAADPVAKSTVRSARTSGLSPQTLTLLDQLRERFERPRRPEGTDTPEAVPALTAVG</sequence>